<evidence type="ECO:0000313" key="8">
    <source>
        <dbReference type="Proteomes" id="UP000236291"/>
    </source>
</evidence>
<dbReference type="InterPro" id="IPR006564">
    <property type="entry name" value="Znf_PMZ"/>
</dbReference>
<keyword evidence="2 4" id="KW-0863">Zinc-finger</keyword>
<keyword evidence="3" id="KW-0862">Zinc</keyword>
<feature type="compositionally biased region" description="Basic and acidic residues" evidence="5">
    <location>
        <begin position="691"/>
        <end position="704"/>
    </location>
</feature>
<evidence type="ECO:0000259" key="6">
    <source>
        <dbReference type="PROSITE" id="PS50966"/>
    </source>
</evidence>
<dbReference type="Pfam" id="PF10551">
    <property type="entry name" value="MULE"/>
    <property type="match status" value="1"/>
</dbReference>
<feature type="compositionally biased region" description="Basic residues" evidence="5">
    <location>
        <begin position="644"/>
        <end position="653"/>
    </location>
</feature>
<evidence type="ECO:0000256" key="4">
    <source>
        <dbReference type="PROSITE-ProRule" id="PRU00325"/>
    </source>
</evidence>
<organism evidence="7 8">
    <name type="scientific">Trifolium pratense</name>
    <name type="common">Red clover</name>
    <dbReference type="NCBI Taxonomy" id="57577"/>
    <lineage>
        <taxon>Eukaryota</taxon>
        <taxon>Viridiplantae</taxon>
        <taxon>Streptophyta</taxon>
        <taxon>Embryophyta</taxon>
        <taxon>Tracheophyta</taxon>
        <taxon>Spermatophyta</taxon>
        <taxon>Magnoliopsida</taxon>
        <taxon>eudicotyledons</taxon>
        <taxon>Gunneridae</taxon>
        <taxon>Pentapetalae</taxon>
        <taxon>rosids</taxon>
        <taxon>fabids</taxon>
        <taxon>Fabales</taxon>
        <taxon>Fabaceae</taxon>
        <taxon>Papilionoideae</taxon>
        <taxon>50 kb inversion clade</taxon>
        <taxon>NPAAA clade</taxon>
        <taxon>Hologalegina</taxon>
        <taxon>IRL clade</taxon>
        <taxon>Trifolieae</taxon>
        <taxon>Trifolium</taxon>
    </lineage>
</organism>
<dbReference type="InterPro" id="IPR004332">
    <property type="entry name" value="Transposase_MuDR"/>
</dbReference>
<evidence type="ECO:0000256" key="5">
    <source>
        <dbReference type="SAM" id="MobiDB-lite"/>
    </source>
</evidence>
<dbReference type="InterPro" id="IPR007527">
    <property type="entry name" value="Znf_SWIM"/>
</dbReference>
<reference evidence="7 8" key="1">
    <citation type="journal article" date="2014" name="Am. J. Bot.">
        <title>Genome assembly and annotation for red clover (Trifolium pratense; Fabaceae).</title>
        <authorList>
            <person name="Istvanek J."/>
            <person name="Jaros M."/>
            <person name="Krenek A."/>
            <person name="Repkova J."/>
        </authorList>
    </citation>
    <scope>NUCLEOTIDE SEQUENCE [LARGE SCALE GENOMIC DNA]</scope>
    <source>
        <strain evidence="8">cv. Tatra</strain>
        <tissue evidence="7">Young leaves</tissue>
    </source>
</reference>
<sequence>MTNVKDFMSENEAEVSDNEHEDLSEDNSEYVVGESDVDDDDENWVADCDFEAEIDWTTVLPKETFASETENGPTEKGNSSSNTIFDDESGDSDELHTPPGSDDEDMMEKYPTFKDSVELVAYMTFNNKGQVRDAIKDYAMYKQKNIYLKQNDSKRMVVKCEKGCPFHIRFSKRVGNQFWQLVSLVDEHHCHRKPQNKQAKTEWLAKKFMHTLRATPDMKPKGLVAEAIDKWGVKLSFGQAYRAKRRAIEMIEGAGREQFSHLRTYANELRNSNPNSTVIIKCVESNTGPIFERIYVCLEACKAGFAYTCRPLIGLDACFLKGDFGGQLMAAVGKDGNNKMFPIAYAVVEAETKESWLWFLDLLLEDLQSIQPKNYAFISDQQKGLVPAIQSISEHVEQRLCVKHLYGNWRKKHPGMELKQVLWMAARATTIPAWERAMQRMKGLDENAWKDMMATPAKFWSRSHFKTDTQCDLQVNNMCEAFNRAILEYRDKPIITLLEGIKHYLTKRIGQQKETMLRYEGNICPRIQKVLEKTKKTAEGWISTWHYDDDYAIFGVTNGVETYTVNLLQKTCACRKWDLTGIPCCHVIACIWDKREAPEDYVSSYYRKSTTLATYSHIILPTNGPQLWPLLESDPINPPYMRRAIGRPKKNRNKRNDEPRNPNIVPRSLPTVECKQCKTLGHNKRSCKGKSAAERVIPKGGNKEKLKKQYPAAETQVKVKPKKKKAKNDQGQTVIDQGSQAPPQTQDSQA</sequence>
<protein>
    <recommendedName>
        <fullName evidence="6">SWIM-type domain-containing protein</fullName>
    </recommendedName>
</protein>
<feature type="region of interest" description="Disordered" evidence="5">
    <location>
        <begin position="59"/>
        <end position="108"/>
    </location>
</feature>
<evidence type="ECO:0000256" key="3">
    <source>
        <dbReference type="ARBA" id="ARBA00022833"/>
    </source>
</evidence>
<feature type="compositionally biased region" description="Acidic residues" evidence="5">
    <location>
        <begin position="9"/>
        <end position="28"/>
    </location>
</feature>
<dbReference type="InterPro" id="IPR018289">
    <property type="entry name" value="MULE_transposase_dom"/>
</dbReference>
<dbReference type="Pfam" id="PF03108">
    <property type="entry name" value="DBD_Tnp_Mut"/>
    <property type="match status" value="1"/>
</dbReference>
<evidence type="ECO:0000256" key="2">
    <source>
        <dbReference type="ARBA" id="ARBA00022771"/>
    </source>
</evidence>
<comment type="caution">
    <text evidence="7">The sequence shown here is derived from an EMBL/GenBank/DDBJ whole genome shotgun (WGS) entry which is preliminary data.</text>
</comment>
<keyword evidence="1" id="KW-0479">Metal-binding</keyword>
<dbReference type="EMBL" id="ASHM01017831">
    <property type="protein sequence ID" value="PNX99504.1"/>
    <property type="molecule type" value="Genomic_DNA"/>
</dbReference>
<feature type="region of interest" description="Disordered" evidence="5">
    <location>
        <begin position="1"/>
        <end position="28"/>
    </location>
</feature>
<evidence type="ECO:0000256" key="1">
    <source>
        <dbReference type="ARBA" id="ARBA00022723"/>
    </source>
</evidence>
<evidence type="ECO:0000313" key="7">
    <source>
        <dbReference type="EMBL" id="PNX99504.1"/>
    </source>
</evidence>
<dbReference type="STRING" id="57577.A0A2K3N920"/>
<dbReference type="SMART" id="SM00575">
    <property type="entry name" value="ZnF_PMZ"/>
    <property type="match status" value="1"/>
</dbReference>
<dbReference type="PANTHER" id="PTHR31973">
    <property type="entry name" value="POLYPROTEIN, PUTATIVE-RELATED"/>
    <property type="match status" value="1"/>
</dbReference>
<dbReference type="PANTHER" id="PTHR31973:SF187">
    <property type="entry name" value="MUTATOR TRANSPOSASE MUDRA PROTEIN"/>
    <property type="match status" value="1"/>
</dbReference>
<feature type="region of interest" description="Disordered" evidence="5">
    <location>
        <begin position="682"/>
        <end position="750"/>
    </location>
</feature>
<dbReference type="ExpressionAtlas" id="A0A2K3N920">
    <property type="expression patterns" value="baseline"/>
</dbReference>
<dbReference type="PROSITE" id="PS50966">
    <property type="entry name" value="ZF_SWIM"/>
    <property type="match status" value="1"/>
</dbReference>
<feature type="compositionally biased region" description="Polar residues" evidence="5">
    <location>
        <begin position="729"/>
        <end position="750"/>
    </location>
</feature>
<feature type="domain" description="SWIM-type" evidence="6">
    <location>
        <begin position="563"/>
        <end position="595"/>
    </location>
</feature>
<gene>
    <name evidence="7" type="ORF">L195_g022770</name>
</gene>
<reference evidence="7 8" key="2">
    <citation type="journal article" date="2017" name="Front. Plant Sci.">
        <title>Gene Classification and Mining of Molecular Markers Useful in Red Clover (Trifolium pratense) Breeding.</title>
        <authorList>
            <person name="Istvanek J."/>
            <person name="Dluhosova J."/>
            <person name="Dluhos P."/>
            <person name="Patkova L."/>
            <person name="Nedelnik J."/>
            <person name="Repkova J."/>
        </authorList>
    </citation>
    <scope>NUCLEOTIDE SEQUENCE [LARGE SCALE GENOMIC DNA]</scope>
    <source>
        <strain evidence="8">cv. Tatra</strain>
        <tissue evidence="7">Young leaves</tissue>
    </source>
</reference>
<dbReference type="Pfam" id="PF04434">
    <property type="entry name" value="SWIM"/>
    <property type="match status" value="1"/>
</dbReference>
<feature type="compositionally biased region" description="Polar residues" evidence="5">
    <location>
        <begin position="66"/>
        <end position="84"/>
    </location>
</feature>
<feature type="region of interest" description="Disordered" evidence="5">
    <location>
        <begin position="639"/>
        <end position="667"/>
    </location>
</feature>
<name>A0A2K3N920_TRIPR</name>
<proteinExistence type="predicted"/>
<dbReference type="GO" id="GO:0008270">
    <property type="term" value="F:zinc ion binding"/>
    <property type="evidence" value="ECO:0007669"/>
    <property type="project" value="UniProtKB-KW"/>
</dbReference>
<dbReference type="Proteomes" id="UP000236291">
    <property type="component" value="Unassembled WGS sequence"/>
</dbReference>
<dbReference type="AlphaFoldDB" id="A0A2K3N920"/>
<accession>A0A2K3N920</accession>